<dbReference type="GO" id="GO:0004130">
    <property type="term" value="F:cytochrome-c peroxidase activity"/>
    <property type="evidence" value="ECO:0007669"/>
    <property type="project" value="UniProtKB-EC"/>
</dbReference>
<dbReference type="Pfam" id="PF03150">
    <property type="entry name" value="CCP_MauG"/>
    <property type="match status" value="1"/>
</dbReference>
<keyword evidence="5 9" id="KW-0560">Oxidoreductase</keyword>
<evidence type="ECO:0000256" key="1">
    <source>
        <dbReference type="ARBA" id="ARBA00004196"/>
    </source>
</evidence>
<feature type="domain" description="Cytochrome c" evidence="8">
    <location>
        <begin position="40"/>
        <end position="171"/>
    </location>
</feature>
<dbReference type="InterPro" id="IPR036909">
    <property type="entry name" value="Cyt_c-like_dom_sf"/>
</dbReference>
<dbReference type="EMBL" id="FPHE01000052">
    <property type="protein sequence ID" value="SFV54169.1"/>
    <property type="molecule type" value="Genomic_DNA"/>
</dbReference>
<dbReference type="PROSITE" id="PS51257">
    <property type="entry name" value="PROKAR_LIPOPROTEIN"/>
    <property type="match status" value="1"/>
</dbReference>
<evidence type="ECO:0000313" key="9">
    <source>
        <dbReference type="EMBL" id="SFV54169.1"/>
    </source>
</evidence>
<dbReference type="GO" id="GO:0009055">
    <property type="term" value="F:electron transfer activity"/>
    <property type="evidence" value="ECO:0007669"/>
    <property type="project" value="InterPro"/>
</dbReference>
<keyword evidence="4" id="KW-0732">Signal</keyword>
<evidence type="ECO:0000256" key="2">
    <source>
        <dbReference type="ARBA" id="ARBA00022617"/>
    </source>
</evidence>
<feature type="region of interest" description="Disordered" evidence="7">
    <location>
        <begin position="354"/>
        <end position="375"/>
    </location>
</feature>
<dbReference type="AlphaFoldDB" id="A0A1W1BKZ2"/>
<proteinExistence type="predicted"/>
<evidence type="ECO:0000259" key="8">
    <source>
        <dbReference type="PROSITE" id="PS51007"/>
    </source>
</evidence>
<dbReference type="EC" id="1.11.1.5" evidence="9"/>
<dbReference type="InterPro" id="IPR004852">
    <property type="entry name" value="Di-haem_cyt_c_peroxidsae"/>
</dbReference>
<sequence>MRRRVAILSVTVFMLIGCGSSGSDNSERVADNGGETKFETKEKLGESLFFDKNLSLTKSTSCATCHDPKHGFADARHTVAGNNNPVNGALSVGDDGVSLGGRNAPTAAYAKFSPAFDPAEIKGGQFHDGRAATLKDQAMGPPLDGAEMMMPDKKSVVDRIKDNPKYVASFKALYGEDIFKDIDASFEAMGEAIGKFEKTDEFAPFDSKYDKYVDCINTGKEASTCLTEGKWSDSEKLGLELYFDKDKTNCVECHQLKDSSGVAGETFTKYKYHNIGVPKNLVALKARAELGLADANATDHGVLGTVPTATNKDGAVKVPTLRNVAITSPYMSNGIFQKLSTVLRFYNHMGDGGTGAREPLNPETNQPWGEPDVDGASISKEKLTMPELDDTQIEALEAFLNTLTDERYEHLLKK</sequence>
<evidence type="ECO:0000256" key="6">
    <source>
        <dbReference type="ARBA" id="ARBA00023004"/>
    </source>
</evidence>
<gene>
    <name evidence="9" type="ORF">MNB_SV-12-886</name>
</gene>
<dbReference type="PANTHER" id="PTHR30600">
    <property type="entry name" value="CYTOCHROME C PEROXIDASE-RELATED"/>
    <property type="match status" value="1"/>
</dbReference>
<name>A0A1W1BKZ2_9ZZZZ</name>
<dbReference type="PROSITE" id="PS51007">
    <property type="entry name" value="CYTC"/>
    <property type="match status" value="2"/>
</dbReference>
<dbReference type="GO" id="GO:0020037">
    <property type="term" value="F:heme binding"/>
    <property type="evidence" value="ECO:0007669"/>
    <property type="project" value="InterPro"/>
</dbReference>
<accession>A0A1W1BKZ2</accession>
<keyword evidence="2" id="KW-0349">Heme</keyword>
<keyword evidence="6" id="KW-0408">Iron</keyword>
<keyword evidence="9" id="KW-0575">Peroxidase</keyword>
<comment type="subcellular location">
    <subcellularLocation>
        <location evidence="1">Cell envelope</location>
    </subcellularLocation>
</comment>
<dbReference type="InterPro" id="IPR051395">
    <property type="entry name" value="Cytochrome_c_Peroxidase/MauG"/>
</dbReference>
<dbReference type="SUPFAM" id="SSF46626">
    <property type="entry name" value="Cytochrome c"/>
    <property type="match status" value="2"/>
</dbReference>
<keyword evidence="3" id="KW-0479">Metal-binding</keyword>
<dbReference type="GO" id="GO:0046872">
    <property type="term" value="F:metal ion binding"/>
    <property type="evidence" value="ECO:0007669"/>
    <property type="project" value="UniProtKB-KW"/>
</dbReference>
<dbReference type="Gene3D" id="1.10.760.10">
    <property type="entry name" value="Cytochrome c-like domain"/>
    <property type="match status" value="2"/>
</dbReference>
<evidence type="ECO:0000256" key="5">
    <source>
        <dbReference type="ARBA" id="ARBA00023002"/>
    </source>
</evidence>
<evidence type="ECO:0000256" key="3">
    <source>
        <dbReference type="ARBA" id="ARBA00022723"/>
    </source>
</evidence>
<evidence type="ECO:0000256" key="7">
    <source>
        <dbReference type="SAM" id="MobiDB-lite"/>
    </source>
</evidence>
<dbReference type="InterPro" id="IPR009056">
    <property type="entry name" value="Cyt_c-like_dom"/>
</dbReference>
<dbReference type="PANTHER" id="PTHR30600:SF10">
    <property type="entry name" value="BLL6722 PROTEIN"/>
    <property type="match status" value="1"/>
</dbReference>
<organism evidence="9">
    <name type="scientific">hydrothermal vent metagenome</name>
    <dbReference type="NCBI Taxonomy" id="652676"/>
    <lineage>
        <taxon>unclassified sequences</taxon>
        <taxon>metagenomes</taxon>
        <taxon>ecological metagenomes</taxon>
    </lineage>
</organism>
<protein>
    <submittedName>
        <fullName evidence="9">Cytochrome c551 peroxidase</fullName>
        <ecNumber evidence="9">1.11.1.5</ecNumber>
    </submittedName>
</protein>
<dbReference type="GO" id="GO:0030313">
    <property type="term" value="C:cell envelope"/>
    <property type="evidence" value="ECO:0007669"/>
    <property type="project" value="UniProtKB-SubCell"/>
</dbReference>
<evidence type="ECO:0000256" key="4">
    <source>
        <dbReference type="ARBA" id="ARBA00022729"/>
    </source>
</evidence>
<feature type="domain" description="Cytochrome c" evidence="8">
    <location>
        <begin position="233"/>
        <end position="404"/>
    </location>
</feature>
<reference evidence="9" key="1">
    <citation type="submission" date="2016-10" db="EMBL/GenBank/DDBJ databases">
        <authorList>
            <person name="de Groot N.N."/>
        </authorList>
    </citation>
    <scope>NUCLEOTIDE SEQUENCE</scope>
</reference>